<evidence type="ECO:0000313" key="3">
    <source>
        <dbReference type="Proteomes" id="UP000245880"/>
    </source>
</evidence>
<dbReference type="Proteomes" id="UP000245880">
    <property type="component" value="Unassembled WGS sequence"/>
</dbReference>
<proteinExistence type="predicted"/>
<reference evidence="2 3" key="1">
    <citation type="submission" date="2018-03" db="EMBL/GenBank/DDBJ databases">
        <title>Genomic Encyclopedia of Archaeal and Bacterial Type Strains, Phase II (KMG-II): from individual species to whole genera.</title>
        <authorList>
            <person name="Goeker M."/>
        </authorList>
    </citation>
    <scope>NUCLEOTIDE SEQUENCE [LARGE SCALE GENOMIC DNA]</scope>
    <source>
        <strain evidence="2 3">DSM 100346</strain>
    </source>
</reference>
<organism evidence="2 3">
    <name type="scientific">Dyadobacter jejuensis</name>
    <dbReference type="NCBI Taxonomy" id="1082580"/>
    <lineage>
        <taxon>Bacteria</taxon>
        <taxon>Pseudomonadati</taxon>
        <taxon>Bacteroidota</taxon>
        <taxon>Cytophagia</taxon>
        <taxon>Cytophagales</taxon>
        <taxon>Spirosomataceae</taxon>
        <taxon>Dyadobacter</taxon>
    </lineage>
</organism>
<gene>
    <name evidence="2" type="ORF">CLV98_11319</name>
</gene>
<name>A0A316ACT4_9BACT</name>
<accession>A0A316ACT4</accession>
<dbReference type="InterPro" id="IPR004843">
    <property type="entry name" value="Calcineurin-like_PHP"/>
</dbReference>
<keyword evidence="3" id="KW-1185">Reference proteome</keyword>
<dbReference type="Gene3D" id="3.60.21.10">
    <property type="match status" value="1"/>
</dbReference>
<dbReference type="SUPFAM" id="SSF56300">
    <property type="entry name" value="Metallo-dependent phosphatases"/>
    <property type="match status" value="1"/>
</dbReference>
<evidence type="ECO:0000259" key="1">
    <source>
        <dbReference type="Pfam" id="PF00149"/>
    </source>
</evidence>
<dbReference type="PANTHER" id="PTHR43143">
    <property type="entry name" value="METALLOPHOSPHOESTERASE, CALCINEURIN SUPERFAMILY"/>
    <property type="match status" value="1"/>
</dbReference>
<evidence type="ECO:0000313" key="2">
    <source>
        <dbReference type="EMBL" id="PWJ55543.1"/>
    </source>
</evidence>
<dbReference type="AlphaFoldDB" id="A0A316ACT4"/>
<dbReference type="GO" id="GO:0016787">
    <property type="term" value="F:hydrolase activity"/>
    <property type="evidence" value="ECO:0007669"/>
    <property type="project" value="InterPro"/>
</dbReference>
<sequence length="274" mass="31596">MQKNSNKSFVIHIILLFLVAASFSCEGIFQFNPNQITLKESEKNLNAKNVEQIHQRTPGDTLRFIFMGDTQRWYDESSDFIKSANAQPGVDFVVHAGDISDFGLSTEFKWINKIMQKLEVPYVTVVGNHDLVANGPIVYEQMYGPMDYAFEFGNNKFIFINTNSREYQFNGLVPNLPWLQSELRDNPDNKNAIIMAHAPPFDSDFDPKLQAKFTDMLAQDPNVRFTLYGHQHTFKDGEYYNDGVHYYVTTSMGERGYLLVTSWNDGYKVERITY</sequence>
<feature type="domain" description="Calcineurin-like phosphoesterase" evidence="1">
    <location>
        <begin position="62"/>
        <end position="233"/>
    </location>
</feature>
<dbReference type="OrthoDB" id="5464520at2"/>
<dbReference type="EMBL" id="QGDT01000013">
    <property type="protein sequence ID" value="PWJ55543.1"/>
    <property type="molecule type" value="Genomic_DNA"/>
</dbReference>
<dbReference type="RefSeq" id="WP_109676971.1">
    <property type="nucleotide sequence ID" value="NZ_QGDT01000013.1"/>
</dbReference>
<dbReference type="Pfam" id="PF00149">
    <property type="entry name" value="Metallophos"/>
    <property type="match status" value="1"/>
</dbReference>
<protein>
    <submittedName>
        <fullName evidence="2">Calcineurin-like phosphoesterase family protein</fullName>
    </submittedName>
</protein>
<dbReference type="InterPro" id="IPR029052">
    <property type="entry name" value="Metallo-depent_PP-like"/>
</dbReference>
<dbReference type="InterPro" id="IPR051918">
    <property type="entry name" value="STPP_CPPED1"/>
</dbReference>
<comment type="caution">
    <text evidence="2">The sequence shown here is derived from an EMBL/GenBank/DDBJ whole genome shotgun (WGS) entry which is preliminary data.</text>
</comment>
<dbReference type="PANTHER" id="PTHR43143:SF1">
    <property type="entry name" value="SERINE_THREONINE-PROTEIN PHOSPHATASE CPPED1"/>
    <property type="match status" value="1"/>
</dbReference>
<dbReference type="PROSITE" id="PS51257">
    <property type="entry name" value="PROKAR_LIPOPROTEIN"/>
    <property type="match status" value="1"/>
</dbReference>